<comment type="function">
    <text evidence="6">Part of the ABC transporter complex HmuTUV involved in hemin import. Responsible for energy coupling to the transport system.</text>
</comment>
<dbReference type="GO" id="GO:0016887">
    <property type="term" value="F:ATP hydrolysis activity"/>
    <property type="evidence" value="ECO:0007669"/>
    <property type="project" value="InterPro"/>
</dbReference>
<dbReference type="Gene3D" id="3.40.50.300">
    <property type="entry name" value="P-loop containing nucleotide triphosphate hydrolases"/>
    <property type="match status" value="1"/>
</dbReference>
<sequence length="274" mass="29810">MQPLSSALSSSLSAPLLSCSRLSLRRGQRQILDGLDLSLESGTLTALLGPNGAGKSSLLNCLTGELEYEGSITLFGADRQQWDSSQLAHRLGVLPQSSSLNFPFLCEEVVAMGRLPHSEPAARRDEIVAAAMTHAGVEHLAKRLYPGLSGGERQRVQFARVLAQIWQAPSPTEQAEQPRLLLLDEPTSALDLKYQHQLLTMARALASRNTAVLVVLHDLNLAARYADRLVMLERGKLMADGTPGEVLTPELIARLYDYPAQVIHHPDNGLPMVV</sequence>
<keyword evidence="9" id="KW-1185">Reference proteome</keyword>
<evidence type="ECO:0000256" key="5">
    <source>
        <dbReference type="ARBA" id="ARBA00022967"/>
    </source>
</evidence>
<dbReference type="Pfam" id="PF00005">
    <property type="entry name" value="ABC_tran"/>
    <property type="match status" value="1"/>
</dbReference>
<protein>
    <submittedName>
        <fullName evidence="8">Heme ABC transporter ATP-binding protein</fullName>
    </submittedName>
</protein>
<dbReference type="AlphaFoldDB" id="A0A2H9U060"/>
<evidence type="ECO:0000256" key="6">
    <source>
        <dbReference type="ARBA" id="ARBA00037066"/>
    </source>
</evidence>
<evidence type="ECO:0000313" key="9">
    <source>
        <dbReference type="Proteomes" id="UP000235861"/>
    </source>
</evidence>
<dbReference type="OrthoDB" id="5292475at2"/>
<dbReference type="Proteomes" id="UP000235861">
    <property type="component" value="Unassembled WGS sequence"/>
</dbReference>
<evidence type="ECO:0000313" key="8">
    <source>
        <dbReference type="EMBL" id="PJG57436.1"/>
    </source>
</evidence>
<dbReference type="PROSITE" id="PS50893">
    <property type="entry name" value="ABC_TRANSPORTER_2"/>
    <property type="match status" value="1"/>
</dbReference>
<evidence type="ECO:0000259" key="7">
    <source>
        <dbReference type="PROSITE" id="PS50893"/>
    </source>
</evidence>
<keyword evidence="5" id="KW-1278">Translocase</keyword>
<dbReference type="CDD" id="cd03214">
    <property type="entry name" value="ABC_Iron-Siderophores_B12_Hemin"/>
    <property type="match status" value="1"/>
</dbReference>
<dbReference type="RefSeq" id="WP_100295382.1">
    <property type="nucleotide sequence ID" value="NZ_PGGC01000222.1"/>
</dbReference>
<evidence type="ECO:0000256" key="4">
    <source>
        <dbReference type="ARBA" id="ARBA00022840"/>
    </source>
</evidence>
<dbReference type="PROSITE" id="PS00211">
    <property type="entry name" value="ABC_TRANSPORTER_1"/>
    <property type="match status" value="1"/>
</dbReference>
<dbReference type="SUPFAM" id="SSF52540">
    <property type="entry name" value="P-loop containing nucleoside triphosphate hydrolases"/>
    <property type="match status" value="1"/>
</dbReference>
<dbReference type="SMART" id="SM00382">
    <property type="entry name" value="AAA"/>
    <property type="match status" value="1"/>
</dbReference>
<dbReference type="PANTHER" id="PTHR42794">
    <property type="entry name" value="HEMIN IMPORT ATP-BINDING PROTEIN HMUV"/>
    <property type="match status" value="1"/>
</dbReference>
<keyword evidence="2" id="KW-0813">Transport</keyword>
<organism evidence="8 9">
    <name type="scientific">Aeromonas cavernicola</name>
    <dbReference type="NCBI Taxonomy" id="1006623"/>
    <lineage>
        <taxon>Bacteria</taxon>
        <taxon>Pseudomonadati</taxon>
        <taxon>Pseudomonadota</taxon>
        <taxon>Gammaproteobacteria</taxon>
        <taxon>Aeromonadales</taxon>
        <taxon>Aeromonadaceae</taxon>
        <taxon>Aeromonas</taxon>
    </lineage>
</organism>
<comment type="similarity">
    <text evidence="1">Belongs to the ABC transporter superfamily.</text>
</comment>
<gene>
    <name evidence="8" type="ORF">CUC53_18035</name>
</gene>
<comment type="caution">
    <text evidence="8">The sequence shown here is derived from an EMBL/GenBank/DDBJ whole genome shotgun (WGS) entry which is preliminary data.</text>
</comment>
<dbReference type="InterPro" id="IPR003439">
    <property type="entry name" value="ABC_transporter-like_ATP-bd"/>
</dbReference>
<dbReference type="InterPro" id="IPR003593">
    <property type="entry name" value="AAA+_ATPase"/>
</dbReference>
<dbReference type="InterPro" id="IPR027417">
    <property type="entry name" value="P-loop_NTPase"/>
</dbReference>
<evidence type="ECO:0000256" key="2">
    <source>
        <dbReference type="ARBA" id="ARBA00022448"/>
    </source>
</evidence>
<name>A0A2H9U060_9GAMM</name>
<evidence type="ECO:0000256" key="1">
    <source>
        <dbReference type="ARBA" id="ARBA00005417"/>
    </source>
</evidence>
<accession>A0A2H9U060</accession>
<evidence type="ECO:0000256" key="3">
    <source>
        <dbReference type="ARBA" id="ARBA00022741"/>
    </source>
</evidence>
<keyword evidence="3" id="KW-0547">Nucleotide-binding</keyword>
<dbReference type="EMBL" id="PGGC01000222">
    <property type="protein sequence ID" value="PJG57436.1"/>
    <property type="molecule type" value="Genomic_DNA"/>
</dbReference>
<keyword evidence="4 8" id="KW-0067">ATP-binding</keyword>
<dbReference type="GO" id="GO:0005524">
    <property type="term" value="F:ATP binding"/>
    <property type="evidence" value="ECO:0007669"/>
    <property type="project" value="UniProtKB-KW"/>
</dbReference>
<dbReference type="NCBIfam" id="NF010068">
    <property type="entry name" value="PRK13548.1"/>
    <property type="match status" value="1"/>
</dbReference>
<feature type="domain" description="ABC transporter" evidence="7">
    <location>
        <begin position="17"/>
        <end position="259"/>
    </location>
</feature>
<dbReference type="PANTHER" id="PTHR42794:SF1">
    <property type="entry name" value="HEMIN IMPORT ATP-BINDING PROTEIN HMUV"/>
    <property type="match status" value="1"/>
</dbReference>
<dbReference type="InterPro" id="IPR017871">
    <property type="entry name" value="ABC_transporter-like_CS"/>
</dbReference>
<proteinExistence type="inferred from homology"/>
<dbReference type="FunFam" id="3.40.50.300:FF:000134">
    <property type="entry name" value="Iron-enterobactin ABC transporter ATP-binding protein"/>
    <property type="match status" value="1"/>
</dbReference>
<reference evidence="8 9" key="1">
    <citation type="submission" date="2017-11" db="EMBL/GenBank/DDBJ databases">
        <title>Draft genome sequence of environmental isolate Aeromonas cavernicola sp. nov. MDC 2508.</title>
        <authorList>
            <person name="Colston S.M."/>
            <person name="Navarro A."/>
            <person name="Martinez-Murcia A.J."/>
            <person name="Graf J."/>
        </authorList>
    </citation>
    <scope>NUCLEOTIDE SEQUENCE [LARGE SCALE GENOMIC DNA]</scope>
    <source>
        <strain evidence="8 9">MDC 2508</strain>
    </source>
</reference>